<evidence type="ECO:0000256" key="1">
    <source>
        <dbReference type="ARBA" id="ARBA00022737"/>
    </source>
</evidence>
<evidence type="ECO:0000313" key="5">
    <source>
        <dbReference type="Proteomes" id="UP000604825"/>
    </source>
</evidence>
<dbReference type="Gene3D" id="1.25.40.10">
    <property type="entry name" value="Tetratricopeptide repeat domain"/>
    <property type="match status" value="3"/>
</dbReference>
<dbReference type="FunFam" id="1.25.40.10:FF:000242">
    <property type="entry name" value="Pentatricopeptide repeat-containing protein"/>
    <property type="match status" value="1"/>
</dbReference>
<keyword evidence="1" id="KW-0677">Repeat</keyword>
<dbReference type="GO" id="GO:0009451">
    <property type="term" value="P:RNA modification"/>
    <property type="evidence" value="ECO:0007669"/>
    <property type="project" value="InterPro"/>
</dbReference>
<reference evidence="4" key="1">
    <citation type="submission" date="2020-10" db="EMBL/GenBank/DDBJ databases">
        <authorList>
            <person name="Han B."/>
            <person name="Lu T."/>
            <person name="Zhao Q."/>
            <person name="Huang X."/>
            <person name="Zhao Y."/>
        </authorList>
    </citation>
    <scope>NUCLEOTIDE SEQUENCE</scope>
</reference>
<keyword evidence="5" id="KW-1185">Reference proteome</keyword>
<gene>
    <name evidence="4" type="ORF">NCGR_LOCUS62486</name>
</gene>
<feature type="repeat" description="PPR" evidence="3">
    <location>
        <begin position="116"/>
        <end position="150"/>
    </location>
</feature>
<comment type="caution">
    <text evidence="4">The sequence shown here is derived from an EMBL/GenBank/DDBJ whole genome shotgun (WGS) entry which is preliminary data.</text>
</comment>
<feature type="repeat" description="PPR" evidence="3">
    <location>
        <begin position="186"/>
        <end position="216"/>
    </location>
</feature>
<dbReference type="PANTHER" id="PTHR47926:SF358">
    <property type="entry name" value="PENTATRICOPEPTIDE REPEAT-CONTAINING PROTEIN-RELATED"/>
    <property type="match status" value="1"/>
</dbReference>
<dbReference type="InterPro" id="IPR011990">
    <property type="entry name" value="TPR-like_helical_dom_sf"/>
</dbReference>
<dbReference type="EMBL" id="CAJGYO010000019">
    <property type="protein sequence ID" value="CAD6338388.1"/>
    <property type="molecule type" value="Genomic_DNA"/>
</dbReference>
<feature type="repeat" description="PPR" evidence="3">
    <location>
        <begin position="22"/>
        <end position="56"/>
    </location>
</feature>
<dbReference type="InterPro" id="IPR002885">
    <property type="entry name" value="PPR_rpt"/>
</dbReference>
<keyword evidence="2" id="KW-0809">Transit peptide</keyword>
<proteinExistence type="predicted"/>
<dbReference type="Proteomes" id="UP000604825">
    <property type="component" value="Unassembled WGS sequence"/>
</dbReference>
<name>A0A811SCU4_9POAL</name>
<dbReference type="OrthoDB" id="185373at2759"/>
<sequence>MYASLGLTDDARRAFDEMPVKDAVVWATVIGGLVRWGLLDEARRLLMQAPERNVVSWTSLIAGRGDWRSLGMFEAQNLELGRLLHLLVGKKRIRMTDNLVVALIDMSLFDQMGARDVITFNSMITGYIHSGRLRDALQLFMQMRRHGMRADNFTVVTLLTACASLGALPLGRALHASIEQRIVEEDVYLGTALVDMYMKCGRVDEATAVFHRMGERDIHTWSAMIAGLAFNGMGKDALESFCQMKRDGFLPTSVTYIAVLTACSHSSLLNEGRLHFNEMRSLHKLHPQVEHYGCMIDLLARSGLLDEAMHLVQTMPMQPNAVIWGSILSACRVHKNIDLADMLRSIF</sequence>
<dbReference type="Pfam" id="PF01535">
    <property type="entry name" value="PPR"/>
    <property type="match status" value="2"/>
</dbReference>
<dbReference type="AlphaFoldDB" id="A0A811SCU4"/>
<evidence type="ECO:0000256" key="2">
    <source>
        <dbReference type="ARBA" id="ARBA00022946"/>
    </source>
</evidence>
<dbReference type="GO" id="GO:0003723">
    <property type="term" value="F:RNA binding"/>
    <property type="evidence" value="ECO:0007669"/>
    <property type="project" value="InterPro"/>
</dbReference>
<accession>A0A811SCU4</accession>
<dbReference type="PROSITE" id="PS51375">
    <property type="entry name" value="PPR"/>
    <property type="match status" value="4"/>
</dbReference>
<organism evidence="4 5">
    <name type="scientific">Miscanthus lutarioriparius</name>
    <dbReference type="NCBI Taxonomy" id="422564"/>
    <lineage>
        <taxon>Eukaryota</taxon>
        <taxon>Viridiplantae</taxon>
        <taxon>Streptophyta</taxon>
        <taxon>Embryophyta</taxon>
        <taxon>Tracheophyta</taxon>
        <taxon>Spermatophyta</taxon>
        <taxon>Magnoliopsida</taxon>
        <taxon>Liliopsida</taxon>
        <taxon>Poales</taxon>
        <taxon>Poaceae</taxon>
        <taxon>PACMAD clade</taxon>
        <taxon>Panicoideae</taxon>
        <taxon>Andropogonodae</taxon>
        <taxon>Andropogoneae</taxon>
        <taxon>Saccharinae</taxon>
        <taxon>Miscanthus</taxon>
    </lineage>
</organism>
<evidence type="ECO:0008006" key="6">
    <source>
        <dbReference type="Google" id="ProtNLM"/>
    </source>
</evidence>
<evidence type="ECO:0000256" key="3">
    <source>
        <dbReference type="PROSITE-ProRule" id="PRU00708"/>
    </source>
</evidence>
<evidence type="ECO:0000313" key="4">
    <source>
        <dbReference type="EMBL" id="CAD6338388.1"/>
    </source>
</evidence>
<dbReference type="PANTHER" id="PTHR47926">
    <property type="entry name" value="PENTATRICOPEPTIDE REPEAT-CONTAINING PROTEIN"/>
    <property type="match status" value="1"/>
</dbReference>
<protein>
    <recommendedName>
        <fullName evidence="6">Pentatricopeptide repeat-containing protein</fullName>
    </recommendedName>
</protein>
<dbReference type="Pfam" id="PF13041">
    <property type="entry name" value="PPR_2"/>
    <property type="match status" value="2"/>
</dbReference>
<feature type="repeat" description="PPR" evidence="3">
    <location>
        <begin position="217"/>
        <end position="251"/>
    </location>
</feature>
<dbReference type="InterPro" id="IPR046960">
    <property type="entry name" value="PPR_At4g14850-like_plant"/>
</dbReference>
<dbReference type="NCBIfam" id="TIGR00756">
    <property type="entry name" value="PPR"/>
    <property type="match status" value="4"/>
</dbReference>